<gene>
    <name evidence="1" type="ORF">S06H3_57147</name>
</gene>
<dbReference type="InterPro" id="IPR018317">
    <property type="entry name" value="QueC"/>
</dbReference>
<dbReference type="SUPFAM" id="SSF52402">
    <property type="entry name" value="Adenine nucleotide alpha hydrolases-like"/>
    <property type="match status" value="1"/>
</dbReference>
<comment type="caution">
    <text evidence="1">The sequence shown here is derived from an EMBL/GenBank/DDBJ whole genome shotgun (WGS) entry which is preliminary data.</text>
</comment>
<sequence>YYVQSMQSLFEATKINVTLINPYQFKTKGEMLKECADQKTLREVVQKTVSCSNWKRKGKQCGRCVPCLIRRAAFALVGFCETDVYLYENLATVLKDKKNRDDLLALISAINRVSDRTVISWLLDSGPLSSNRQLRDEYKKIFINGLNEVKTYLKAEGLIE</sequence>
<dbReference type="EMBL" id="BARV01036851">
    <property type="protein sequence ID" value="GAI57565.1"/>
    <property type="molecule type" value="Genomic_DNA"/>
</dbReference>
<organism evidence="1">
    <name type="scientific">marine sediment metagenome</name>
    <dbReference type="NCBI Taxonomy" id="412755"/>
    <lineage>
        <taxon>unclassified sequences</taxon>
        <taxon>metagenomes</taxon>
        <taxon>ecological metagenomes</taxon>
    </lineage>
</organism>
<reference evidence="1" key="1">
    <citation type="journal article" date="2014" name="Front. Microbiol.">
        <title>High frequency of phylogenetically diverse reductive dehalogenase-homologous genes in deep subseafloor sedimentary metagenomes.</title>
        <authorList>
            <person name="Kawai M."/>
            <person name="Futagami T."/>
            <person name="Toyoda A."/>
            <person name="Takaki Y."/>
            <person name="Nishi S."/>
            <person name="Hori S."/>
            <person name="Arai W."/>
            <person name="Tsubouchi T."/>
            <person name="Morono Y."/>
            <person name="Uchiyama I."/>
            <person name="Ito T."/>
            <person name="Fujiyama A."/>
            <person name="Inagaki F."/>
            <person name="Takami H."/>
        </authorList>
    </citation>
    <scope>NUCLEOTIDE SEQUENCE</scope>
    <source>
        <strain evidence="1">Expedition CK06-06</strain>
    </source>
</reference>
<protein>
    <submittedName>
        <fullName evidence="1">Uncharacterized protein</fullName>
    </submittedName>
</protein>
<dbReference type="Pfam" id="PF06508">
    <property type="entry name" value="QueC"/>
    <property type="match status" value="1"/>
</dbReference>
<feature type="non-terminal residue" evidence="1">
    <location>
        <position position="1"/>
    </location>
</feature>
<dbReference type="InterPro" id="IPR014729">
    <property type="entry name" value="Rossmann-like_a/b/a_fold"/>
</dbReference>
<evidence type="ECO:0000313" key="1">
    <source>
        <dbReference type="EMBL" id="GAI57565.1"/>
    </source>
</evidence>
<dbReference type="Gene3D" id="3.40.50.620">
    <property type="entry name" value="HUPs"/>
    <property type="match status" value="1"/>
</dbReference>
<accession>X1R373</accession>
<dbReference type="AlphaFoldDB" id="X1R373"/>
<proteinExistence type="predicted"/>
<name>X1R373_9ZZZZ</name>